<gene>
    <name evidence="1" type="ORF">IU459_20960</name>
</gene>
<evidence type="ECO:0000313" key="2">
    <source>
        <dbReference type="Proteomes" id="UP000702209"/>
    </source>
</evidence>
<proteinExistence type="predicted"/>
<organism evidence="1 2">
    <name type="scientific">Nocardia amamiensis</name>
    <dbReference type="NCBI Taxonomy" id="404578"/>
    <lineage>
        <taxon>Bacteria</taxon>
        <taxon>Bacillati</taxon>
        <taxon>Actinomycetota</taxon>
        <taxon>Actinomycetes</taxon>
        <taxon>Mycobacteriales</taxon>
        <taxon>Nocardiaceae</taxon>
        <taxon>Nocardia</taxon>
    </lineage>
</organism>
<protein>
    <submittedName>
        <fullName evidence="1">Uncharacterized protein</fullName>
    </submittedName>
</protein>
<dbReference type="EMBL" id="JADLQX010000015">
    <property type="protein sequence ID" value="MBF6299994.1"/>
    <property type="molecule type" value="Genomic_DNA"/>
</dbReference>
<reference evidence="1 2" key="1">
    <citation type="submission" date="2020-10" db="EMBL/GenBank/DDBJ databases">
        <title>Identification of Nocardia species via Next-generation sequencing and recognition of intraspecies genetic diversity.</title>
        <authorList>
            <person name="Li P."/>
            <person name="Li P."/>
            <person name="Lu B."/>
        </authorList>
    </citation>
    <scope>NUCLEOTIDE SEQUENCE [LARGE SCALE GENOMIC DNA]</scope>
    <source>
        <strain evidence="1 2">BJ06-0157</strain>
    </source>
</reference>
<dbReference type="RefSeq" id="WP_195131236.1">
    <property type="nucleotide sequence ID" value="NZ_JADLQX010000015.1"/>
</dbReference>
<keyword evidence="2" id="KW-1185">Reference proteome</keyword>
<evidence type="ECO:0000313" key="1">
    <source>
        <dbReference type="EMBL" id="MBF6299994.1"/>
    </source>
</evidence>
<accession>A0ABS0CTS5</accession>
<name>A0ABS0CTS5_9NOCA</name>
<sequence>MAKTIRLSRAQAAVLSALKPGGILSVASLMKTAGLTGWQVRHAVMRLRLRGLIVAGGWIGPSGYQITRRGRDTLTAHGRYS</sequence>
<comment type="caution">
    <text evidence="1">The sequence shown here is derived from an EMBL/GenBank/DDBJ whole genome shotgun (WGS) entry which is preliminary data.</text>
</comment>
<dbReference type="Proteomes" id="UP000702209">
    <property type="component" value="Unassembled WGS sequence"/>
</dbReference>